<organism evidence="4 5">
    <name type="scientific">Brevundimonas subvibrioides (strain ATCC 15264 / DSM 4735 / LMG 14903 / NBRC 16000 / CB 81)</name>
    <name type="common">Caulobacter subvibrioides</name>
    <dbReference type="NCBI Taxonomy" id="633149"/>
    <lineage>
        <taxon>Bacteria</taxon>
        <taxon>Pseudomonadati</taxon>
        <taxon>Pseudomonadota</taxon>
        <taxon>Alphaproteobacteria</taxon>
        <taxon>Caulobacterales</taxon>
        <taxon>Caulobacteraceae</taxon>
        <taxon>Brevundimonas</taxon>
    </lineage>
</organism>
<keyword evidence="1" id="KW-0732">Signal</keyword>
<dbReference type="eggNOG" id="COG3509">
    <property type="taxonomic scope" value="Bacteria"/>
</dbReference>
<feature type="compositionally biased region" description="Low complexity" evidence="3">
    <location>
        <begin position="8"/>
        <end position="21"/>
    </location>
</feature>
<evidence type="ECO:0000313" key="5">
    <source>
        <dbReference type="Proteomes" id="UP000002696"/>
    </source>
</evidence>
<gene>
    <name evidence="4" type="ordered locus">Bresu_2892</name>
</gene>
<dbReference type="NCBIfam" id="TIGR01840">
    <property type="entry name" value="esterase_phb"/>
    <property type="match status" value="1"/>
</dbReference>
<feature type="region of interest" description="Disordered" evidence="3">
    <location>
        <begin position="316"/>
        <end position="353"/>
    </location>
</feature>
<dbReference type="SUPFAM" id="SSF53474">
    <property type="entry name" value="alpha/beta-Hydrolases"/>
    <property type="match status" value="2"/>
</dbReference>
<dbReference type="OrthoDB" id="9764953at2"/>
<evidence type="ECO:0000313" key="4">
    <source>
        <dbReference type="EMBL" id="ADL02199.1"/>
    </source>
</evidence>
<keyword evidence="2" id="KW-0378">Hydrolase</keyword>
<dbReference type="Proteomes" id="UP000002696">
    <property type="component" value="Chromosome"/>
</dbReference>
<dbReference type="RefSeq" id="WP_013270300.1">
    <property type="nucleotide sequence ID" value="NC_014375.1"/>
</dbReference>
<dbReference type="GO" id="GO:0016787">
    <property type="term" value="F:hydrolase activity"/>
    <property type="evidence" value="ECO:0007669"/>
    <property type="project" value="UniProtKB-KW"/>
</dbReference>
<dbReference type="PANTHER" id="PTHR43037">
    <property type="entry name" value="UNNAMED PRODUCT-RELATED"/>
    <property type="match status" value="1"/>
</dbReference>
<accession>D9QNG4</accession>
<dbReference type="Pfam" id="PF10503">
    <property type="entry name" value="Esterase_PHB"/>
    <property type="match status" value="1"/>
</dbReference>
<sequence length="370" mass="39166">MRHPSHRPGSSVGPSGNGSRPAGRRALLTDEVGFAPNPGDLRMKLFLPETLPAGAPLVVVLHGCTQTAVGYAHGAGWLALAAELGFAVLCPEQTRANNANLCFNWFQPGDTTRDAGEAASIHAMVQWALRKHDLDRRRVFVTGLSAGGAMTAVMLATYPETFAAGAVIAGLAYGSAHSMPEAFAAMTQAPARPDRNWGDSVRGASDHAGGWPRLSIWHGTHDATVRPAAGEALLRQWIDVHGLMDAPIRMRAPDGRFYEVWRGPDGQPVIEMHRIRDMGHGTPLKPNGEGGNGTAGPFLLDVGIASSREIVRHWGIGSPATDTMPEPGSVVAERGPISREPARGRPKAPATSDTVTAVIENALRSAGLLR</sequence>
<dbReference type="Gene3D" id="3.40.50.1820">
    <property type="entry name" value="alpha/beta hydrolase"/>
    <property type="match status" value="1"/>
</dbReference>
<dbReference type="STRING" id="633149.Bresu_2892"/>
<dbReference type="InterPro" id="IPR010126">
    <property type="entry name" value="Esterase_phb"/>
</dbReference>
<dbReference type="PANTHER" id="PTHR43037:SF1">
    <property type="entry name" value="BLL1128 PROTEIN"/>
    <property type="match status" value="1"/>
</dbReference>
<dbReference type="HOGENOM" id="CLU_027551_0_0_5"/>
<feature type="region of interest" description="Disordered" evidence="3">
    <location>
        <begin position="1"/>
        <end position="23"/>
    </location>
</feature>
<dbReference type="BioCyc" id="BSUB633149:G1GM8-2905-MONOMER"/>
<evidence type="ECO:0000256" key="1">
    <source>
        <dbReference type="ARBA" id="ARBA00022729"/>
    </source>
</evidence>
<evidence type="ECO:0000256" key="3">
    <source>
        <dbReference type="SAM" id="MobiDB-lite"/>
    </source>
</evidence>
<protein>
    <submittedName>
        <fullName evidence="4">Esterase, PHB depolymerase family</fullName>
    </submittedName>
</protein>
<name>D9QNG4_BRESC</name>
<dbReference type="EMBL" id="CP002102">
    <property type="protein sequence ID" value="ADL02199.1"/>
    <property type="molecule type" value="Genomic_DNA"/>
</dbReference>
<dbReference type="InParanoid" id="D9QNG4"/>
<dbReference type="KEGG" id="bsb:Bresu_2892"/>
<dbReference type="InterPro" id="IPR029058">
    <property type="entry name" value="AB_hydrolase_fold"/>
</dbReference>
<dbReference type="InterPro" id="IPR050955">
    <property type="entry name" value="Plant_Biomass_Hydrol_Est"/>
</dbReference>
<reference evidence="5" key="1">
    <citation type="journal article" date="2011" name="J. Bacteriol.">
        <title>Genome sequences of eight morphologically diverse alphaproteobacteria.</title>
        <authorList>
            <consortium name="US DOE Joint Genome Institute"/>
            <person name="Brown P.J."/>
            <person name="Kysela D.T."/>
            <person name="Buechlein A."/>
            <person name="Hemmerich C."/>
            <person name="Brun Y.V."/>
        </authorList>
    </citation>
    <scope>NUCLEOTIDE SEQUENCE [LARGE SCALE GENOMIC DNA]</scope>
    <source>
        <strain evidence="5">ATCC 15264 / DSM 4735 / LMG 14903 / NBRC 16000 / CB 81</strain>
    </source>
</reference>
<keyword evidence="5" id="KW-1185">Reference proteome</keyword>
<proteinExistence type="predicted"/>
<evidence type="ECO:0000256" key="2">
    <source>
        <dbReference type="ARBA" id="ARBA00022801"/>
    </source>
</evidence>
<dbReference type="GO" id="GO:0005576">
    <property type="term" value="C:extracellular region"/>
    <property type="evidence" value="ECO:0007669"/>
    <property type="project" value="InterPro"/>
</dbReference>
<dbReference type="AlphaFoldDB" id="D9QNG4"/>